<dbReference type="PRINTS" id="PR00385">
    <property type="entry name" value="P450"/>
</dbReference>
<dbReference type="InterPro" id="IPR002401">
    <property type="entry name" value="Cyt_P450_E_grp-I"/>
</dbReference>
<dbReference type="Pfam" id="PF00067">
    <property type="entry name" value="p450"/>
    <property type="match status" value="2"/>
</dbReference>
<evidence type="ECO:0000256" key="5">
    <source>
        <dbReference type="PIRSR" id="PIRSR602401-1"/>
    </source>
</evidence>
<feature type="transmembrane region" description="Helical" evidence="6">
    <location>
        <begin position="518"/>
        <end position="538"/>
    </location>
</feature>
<keyword evidence="3" id="KW-0560">Oxidoreductase</keyword>
<dbReference type="PANTHER" id="PTHR47950">
    <property type="entry name" value="CYTOCHROME P450, FAMILY 76, SUBFAMILY C, POLYPEPTIDE 5-RELATED"/>
    <property type="match status" value="1"/>
</dbReference>
<gene>
    <name evidence="7" type="ORF">E3N88_37063</name>
</gene>
<dbReference type="GO" id="GO:0005506">
    <property type="term" value="F:iron ion binding"/>
    <property type="evidence" value="ECO:0007669"/>
    <property type="project" value="InterPro"/>
</dbReference>
<keyword evidence="6" id="KW-0472">Membrane</keyword>
<dbReference type="InterPro" id="IPR036396">
    <property type="entry name" value="Cyt_P450_sf"/>
</dbReference>
<name>A0A5N6M863_9ASTR</name>
<dbReference type="AlphaFoldDB" id="A0A5N6M863"/>
<dbReference type="Proteomes" id="UP000326396">
    <property type="component" value="Linkage Group LG7"/>
</dbReference>
<comment type="caution">
    <text evidence="7">The sequence shown here is derived from an EMBL/GenBank/DDBJ whole genome shotgun (WGS) entry which is preliminary data.</text>
</comment>
<evidence type="ECO:0000256" key="1">
    <source>
        <dbReference type="ARBA" id="ARBA00010617"/>
    </source>
</evidence>
<dbReference type="PANTHER" id="PTHR47950:SF48">
    <property type="entry name" value="CYTOCHROME P450 FAMILY PROTEIN, EXPRESSED"/>
    <property type="match status" value="1"/>
</dbReference>
<evidence type="ECO:0000256" key="2">
    <source>
        <dbReference type="ARBA" id="ARBA00022723"/>
    </source>
</evidence>
<keyword evidence="8" id="KW-1185">Reference proteome</keyword>
<evidence type="ECO:0000256" key="3">
    <source>
        <dbReference type="ARBA" id="ARBA00023002"/>
    </source>
</evidence>
<dbReference type="CDD" id="cd11073">
    <property type="entry name" value="CYP76-like"/>
    <property type="match status" value="2"/>
</dbReference>
<accession>A0A5N6M863</accession>
<dbReference type="GO" id="GO:0020037">
    <property type="term" value="F:heme binding"/>
    <property type="evidence" value="ECO:0007669"/>
    <property type="project" value="InterPro"/>
</dbReference>
<dbReference type="InterPro" id="IPR001128">
    <property type="entry name" value="Cyt_P450"/>
</dbReference>
<dbReference type="SUPFAM" id="SSF48264">
    <property type="entry name" value="Cytochrome P450"/>
    <property type="match status" value="2"/>
</dbReference>
<evidence type="ECO:0000313" key="8">
    <source>
        <dbReference type="Proteomes" id="UP000326396"/>
    </source>
</evidence>
<dbReference type="PRINTS" id="PR00463">
    <property type="entry name" value="EP450I"/>
</dbReference>
<feature type="binding site" description="axial binding residue" evidence="5">
    <location>
        <position position="445"/>
    </location>
    <ligand>
        <name>heme</name>
        <dbReference type="ChEBI" id="CHEBI:30413"/>
    </ligand>
    <ligandPart>
        <name>Fe</name>
        <dbReference type="ChEBI" id="CHEBI:18248"/>
    </ligandPart>
</feature>
<proteinExistence type="inferred from homology"/>
<feature type="transmembrane region" description="Helical" evidence="6">
    <location>
        <begin position="6"/>
        <end position="24"/>
    </location>
</feature>
<organism evidence="7 8">
    <name type="scientific">Mikania micrantha</name>
    <name type="common">bitter vine</name>
    <dbReference type="NCBI Taxonomy" id="192012"/>
    <lineage>
        <taxon>Eukaryota</taxon>
        <taxon>Viridiplantae</taxon>
        <taxon>Streptophyta</taxon>
        <taxon>Embryophyta</taxon>
        <taxon>Tracheophyta</taxon>
        <taxon>Spermatophyta</taxon>
        <taxon>Magnoliopsida</taxon>
        <taxon>eudicotyledons</taxon>
        <taxon>Gunneridae</taxon>
        <taxon>Pentapetalae</taxon>
        <taxon>asterids</taxon>
        <taxon>campanulids</taxon>
        <taxon>Asterales</taxon>
        <taxon>Asteraceae</taxon>
        <taxon>Asteroideae</taxon>
        <taxon>Heliantheae alliance</taxon>
        <taxon>Eupatorieae</taxon>
        <taxon>Mikania</taxon>
    </lineage>
</organism>
<keyword evidence="2 5" id="KW-0479">Metal-binding</keyword>
<comment type="cofactor">
    <cofactor evidence="5">
        <name>heme</name>
        <dbReference type="ChEBI" id="CHEBI:30413"/>
    </cofactor>
</comment>
<keyword evidence="6" id="KW-1133">Transmembrane helix</keyword>
<comment type="similarity">
    <text evidence="1">Belongs to the cytochrome P450 family.</text>
</comment>
<evidence type="ECO:0000256" key="6">
    <source>
        <dbReference type="SAM" id="Phobius"/>
    </source>
</evidence>
<evidence type="ECO:0000256" key="4">
    <source>
        <dbReference type="ARBA" id="ARBA00023004"/>
    </source>
</evidence>
<keyword evidence="6" id="KW-0812">Transmembrane</keyword>
<dbReference type="GO" id="GO:0004497">
    <property type="term" value="F:monooxygenase activity"/>
    <property type="evidence" value="ECO:0007669"/>
    <property type="project" value="InterPro"/>
</dbReference>
<evidence type="ECO:0008006" key="9">
    <source>
        <dbReference type="Google" id="ProtNLM"/>
    </source>
</evidence>
<dbReference type="EMBL" id="SZYD01000017">
    <property type="protein sequence ID" value="KAD3069183.1"/>
    <property type="molecule type" value="Genomic_DNA"/>
</dbReference>
<protein>
    <recommendedName>
        <fullName evidence="9">Cytochrome P450</fullName>
    </recommendedName>
</protein>
<keyword evidence="5" id="KW-0349">Heme</keyword>
<dbReference type="FunFam" id="1.10.630.10:FF:000007">
    <property type="entry name" value="Cytochrome P450 76C4"/>
    <property type="match status" value="2"/>
</dbReference>
<reference evidence="7 8" key="1">
    <citation type="submission" date="2019-05" db="EMBL/GenBank/DDBJ databases">
        <title>Mikania micrantha, genome provides insights into the molecular mechanism of rapid growth.</title>
        <authorList>
            <person name="Liu B."/>
        </authorList>
    </citation>
    <scope>NUCLEOTIDE SEQUENCE [LARGE SCALE GENOMIC DNA]</scope>
    <source>
        <strain evidence="7">NLD-2019</strain>
        <tissue evidence="7">Leaf</tissue>
    </source>
</reference>
<dbReference type="GO" id="GO:0016705">
    <property type="term" value="F:oxidoreductase activity, acting on paired donors, with incorporation or reduction of molecular oxygen"/>
    <property type="evidence" value="ECO:0007669"/>
    <property type="project" value="InterPro"/>
</dbReference>
<dbReference type="InterPro" id="IPR017972">
    <property type="entry name" value="Cyt_P450_CS"/>
</dbReference>
<sequence length="1013" mass="115934">MDYLIYYILFSFILIIITYGLTTISGRRNSRLPPGPFPLPIIGNLLHISDKPHHSLATLAKRYGPLMSLKLGSRTTIVVSSPDLAKEFLQKHDQSFSGRPNLHLTKVANHVKHSILWLPAGDKWRRLRRICKEYLFSAQHLDASECLRQEKVKELIEHVHSCSTSEKMVNIGGVTFTTVLNIFTNFIFSMDLAEYDSMSSQEFKNDVRAVLEISGKPNMAELFPFLEPFDPQGIIRHGSFHIKNILAVFDRIIDQRMQTRSSSGSSSLASTNNDVLDSLLNLNKKDESEFDRNDIRHLFLALFVAGIDTTSATLEWAMTELIHNPEKLKIAQSEINKVMKDKTNIIQESDISQLPYLQAIIKETLRLHPPAPFLIPHQSTQDVEIQGFLVPKDAQILCNVWAIGRDPKVWPHPETFMPERFLEVKIDYKGQDFELIPFGAGRRICPGLNVAHRMLHTMLASLIHKFDWKLEGNMKPEDLNKEDKFGIIVQRKVPLKLIPLTCPTLTSTPTHTHKLMDYLTISLLFSFFFVFSYVIFVISGHRHSRLPPGPFPLPIIGNLLHVSEKRPHHSLATLAKRYGPLMSLKLGSRTTIVVSSPDVAKEVFQTHDHSFSSRSIPDTARLLDHDKYSILWLPAGDHWRRLRRISKEYIFSVQCLNATQHLRRKKVEQLLDHVNHCCTSEKAVNIGEITFLTSLNVLSNIMFSMDMAQYDSVTLKEFNDAVRGVLEVAGRPNIADFFPILKHFDPQGLLQRGNIYGRKIFTILDKIIDQRLQTRSTSSITVNNDVLDSLLNLSLNDESKFSQNDMRHLFFTLFVAGADTTSITLEWAMAELIHNPDKFHMTRSEIMKLTQNNKKNIQEEDICQLPYLQAVIKETLRLHPPGAFLVPHQAIHDVEIQGFMVPKNAQILCNVWAMGRDPKIWSNPETFMPERFLKVDIDYKGQDFELLPFGAGRRMCPGLNMAHRLLHIMLGSLIKNFDWKLERNMKPQDMDMRENFGLTLPKNAPLRVIPLML</sequence>
<dbReference type="PROSITE" id="PS00086">
    <property type="entry name" value="CYTOCHROME_P450"/>
    <property type="match status" value="2"/>
</dbReference>
<dbReference type="Gene3D" id="1.10.630.10">
    <property type="entry name" value="Cytochrome P450"/>
    <property type="match status" value="2"/>
</dbReference>
<dbReference type="OrthoDB" id="2789670at2759"/>
<keyword evidence="4 5" id="KW-0408">Iron</keyword>
<evidence type="ECO:0000313" key="7">
    <source>
        <dbReference type="EMBL" id="KAD3069183.1"/>
    </source>
</evidence>